<dbReference type="EMBL" id="MDTU01000001">
    <property type="protein sequence ID" value="ODN42753.1"/>
    <property type="molecule type" value="Genomic_DNA"/>
</dbReference>
<keyword evidence="2" id="KW-1185">Reference proteome</keyword>
<protein>
    <submittedName>
        <fullName evidence="1">Uncharacterized protein</fullName>
    </submittedName>
</protein>
<comment type="caution">
    <text evidence="1">The sequence shown here is derived from an EMBL/GenBank/DDBJ whole genome shotgun (WGS) entry which is preliminary data.</text>
</comment>
<dbReference type="InterPro" id="IPR029069">
    <property type="entry name" value="HotDog_dom_sf"/>
</dbReference>
<proteinExistence type="predicted"/>
<dbReference type="RefSeq" id="WP_069312551.1">
    <property type="nucleotide sequence ID" value="NZ_MDTU01000001.1"/>
</dbReference>
<dbReference type="SUPFAM" id="SSF54637">
    <property type="entry name" value="Thioesterase/thiol ester dehydrase-isomerase"/>
    <property type="match status" value="1"/>
</dbReference>
<dbReference type="Proteomes" id="UP000094329">
    <property type="component" value="Unassembled WGS sequence"/>
</dbReference>
<evidence type="ECO:0000313" key="1">
    <source>
        <dbReference type="EMBL" id="ODN42753.1"/>
    </source>
</evidence>
<evidence type="ECO:0000313" key="2">
    <source>
        <dbReference type="Proteomes" id="UP000094329"/>
    </source>
</evidence>
<name>A0ABX3A2S9_9GAMM</name>
<dbReference type="Gene3D" id="3.10.129.10">
    <property type="entry name" value="Hotdog Thioesterase"/>
    <property type="match status" value="1"/>
</dbReference>
<gene>
    <name evidence="1" type="ORF">BGC07_07230</name>
</gene>
<reference evidence="1 2" key="1">
    <citation type="submission" date="2016-08" db="EMBL/GenBank/DDBJ databases">
        <title>Draft genome sequence of Candidatus Piscirickettsia litoralis, from seawater.</title>
        <authorList>
            <person name="Wan X."/>
            <person name="Lee A.J."/>
            <person name="Hou S."/>
            <person name="Donachie S.P."/>
        </authorList>
    </citation>
    <scope>NUCLEOTIDE SEQUENCE [LARGE SCALE GENOMIC DNA]</scope>
    <source>
        <strain evidence="1 2">Y2</strain>
    </source>
</reference>
<accession>A0ABX3A2S9</accession>
<dbReference type="InterPro" id="IPR016776">
    <property type="entry name" value="ApeP-like_dehydratase"/>
</dbReference>
<sequence>MLIATGQIADYLPHTSPMLLLESAKLHDNTRLSAYSNTHLNSPHPLHNDHGHLSIYTGIEYAAQAAALHIGLTITNTPPQ</sequence>
<dbReference type="Pfam" id="PF22817">
    <property type="entry name" value="ApeP-like"/>
    <property type="match status" value="1"/>
</dbReference>
<organism evidence="1 2">
    <name type="scientific">Piscirickettsia litoralis</name>
    <dbReference type="NCBI Taxonomy" id="1891921"/>
    <lineage>
        <taxon>Bacteria</taxon>
        <taxon>Pseudomonadati</taxon>
        <taxon>Pseudomonadota</taxon>
        <taxon>Gammaproteobacteria</taxon>
        <taxon>Thiotrichales</taxon>
        <taxon>Piscirickettsiaceae</taxon>
        <taxon>Piscirickettsia</taxon>
    </lineage>
</organism>